<dbReference type="Proteomes" id="UP000000810">
    <property type="component" value="Chromosome"/>
</dbReference>
<name>Q9V2D9_PYRAB</name>
<feature type="transmembrane region" description="Helical" evidence="1">
    <location>
        <begin position="230"/>
        <end position="253"/>
    </location>
</feature>
<evidence type="ECO:0000313" key="2">
    <source>
        <dbReference type="EMBL" id="CAB49059.1"/>
    </source>
</evidence>
<feature type="transmembrane region" description="Helical" evidence="1">
    <location>
        <begin position="322"/>
        <end position="345"/>
    </location>
</feature>
<dbReference type="PIR" id="D75201">
    <property type="entry name" value="D75201"/>
</dbReference>
<dbReference type="InterPro" id="IPR038728">
    <property type="entry name" value="YkvI-like"/>
</dbReference>
<evidence type="ECO:0008006" key="4">
    <source>
        <dbReference type="Google" id="ProtNLM"/>
    </source>
</evidence>
<feature type="transmembrane region" description="Helical" evidence="1">
    <location>
        <begin position="351"/>
        <end position="372"/>
    </location>
</feature>
<feature type="transmembrane region" description="Helical" evidence="1">
    <location>
        <begin position="197"/>
        <end position="218"/>
    </location>
</feature>
<reference evidence="2 3" key="1">
    <citation type="journal article" date="2003" name="Mol. Microbiol.">
        <title>An integrated analysis of the genome of the hyperthermophilic archaeon Pyrococcus abyssi.</title>
        <authorList>
            <person name="Cohen G."/>
            <person name="Barbe V."/>
            <person name="Flament D."/>
            <person name="Galperin M."/>
            <person name="Heilig R."/>
            <person name="Ripp R."/>
            <person name="Lecompte O."/>
            <person name="Prieur D."/>
            <person name="Poch O."/>
            <person name="Quellerou J."/>
            <person name="Thierry J.C."/>
            <person name="Van der Oost J."/>
            <person name="Weissenbach J."/>
            <person name="Zivanovic Y."/>
            <person name="Forterre P."/>
        </authorList>
    </citation>
    <scope>NUCLEOTIDE SEQUENCE [LARGE SCALE GENOMIC DNA]</scope>
    <source>
        <strain evidence="3">GE5 / Orsay</strain>
    </source>
</reference>
<feature type="transmembrane region" description="Helical" evidence="1">
    <location>
        <begin position="95"/>
        <end position="120"/>
    </location>
</feature>
<feature type="transmembrane region" description="Helical" evidence="1">
    <location>
        <begin position="48"/>
        <end position="74"/>
    </location>
</feature>
<evidence type="ECO:0000313" key="3">
    <source>
        <dbReference type="Proteomes" id="UP000000810"/>
    </source>
</evidence>
<gene>
    <name evidence="2" type="ORF">PAB0085</name>
</gene>
<dbReference type="PANTHER" id="PTHR37814">
    <property type="entry name" value="CONSERVED MEMBRANE PROTEIN"/>
    <property type="match status" value="1"/>
</dbReference>
<dbReference type="PhylomeDB" id="Q9V2D9"/>
<dbReference type="eggNOG" id="arCOG05727">
    <property type="taxonomic scope" value="Archaea"/>
</dbReference>
<dbReference type="PANTHER" id="PTHR37814:SF1">
    <property type="entry name" value="MEMBRANE PROTEIN"/>
    <property type="match status" value="1"/>
</dbReference>
<dbReference type="STRING" id="272844.PAB0085"/>
<feature type="transmembrane region" description="Helical" evidence="1">
    <location>
        <begin position="16"/>
        <end position="36"/>
    </location>
</feature>
<dbReference type="HOGENOM" id="CLU_039711_0_0_2"/>
<dbReference type="PATRIC" id="fig|272844.11.peg.147"/>
<keyword evidence="3" id="KW-1185">Reference proteome</keyword>
<dbReference type="EMBL" id="AJ248283">
    <property type="protein sequence ID" value="CAB49059.1"/>
    <property type="molecule type" value="Genomic_DNA"/>
</dbReference>
<evidence type="ECO:0000256" key="1">
    <source>
        <dbReference type="SAM" id="Phobius"/>
    </source>
</evidence>
<keyword evidence="1" id="KW-0812">Transmembrane</keyword>
<feature type="transmembrane region" description="Helical" evidence="1">
    <location>
        <begin position="279"/>
        <end position="301"/>
    </location>
</feature>
<keyword evidence="1" id="KW-0472">Membrane</keyword>
<feature type="transmembrane region" description="Helical" evidence="1">
    <location>
        <begin position="126"/>
        <end position="145"/>
    </location>
</feature>
<protein>
    <recommendedName>
        <fullName evidence="4">Membrane protein YkvI</fullName>
    </recommendedName>
</protein>
<dbReference type="AlphaFoldDB" id="Q9V2D9"/>
<keyword evidence="1" id="KW-1133">Transmembrane helix</keyword>
<organism evidence="2 3">
    <name type="scientific">Pyrococcus abyssi (strain GE5 / Orsay)</name>
    <dbReference type="NCBI Taxonomy" id="272844"/>
    <lineage>
        <taxon>Archaea</taxon>
        <taxon>Methanobacteriati</taxon>
        <taxon>Methanobacteriota</taxon>
        <taxon>Thermococci</taxon>
        <taxon>Thermococcales</taxon>
        <taxon>Thermococcaceae</taxon>
        <taxon>Pyrococcus</taxon>
    </lineage>
</organism>
<sequence>MKVIAEVEIMGKYGIFYRWLLPAIIFQSVFMGGGFTTGREVMEYAGKYGVYGIYSVILATILFFISAALSYEVARVFKAFDYRTWVKQIIWKFWPIFDIAYVILAIIVIAVVGSAAANILEDMFGLPYMLGAIVIISTVGILHFYGRKAIEAFETIGTVILYIMYIILWAVTLKAAWGNISEAFSAGLGTGGPGKAAISGIQYFAYNMVVVPAVLFTLDRLESRKDSIIAGLNSALFVGIAFFLTWLSLLGFYTNEKVVNAPVPWYEIMKIVGATWLRGFYVIAVFWTLIETGTGMIHSIVRRIEVQMEEMKGISFTRKQEALLATLIIVLAILMAKFGIIALVAKGYGTLAWVFFVILFIPLVTIGVIRILNPNWMKEFWEKA</sequence>
<accession>Q9V2D9</accession>
<feature type="transmembrane region" description="Helical" evidence="1">
    <location>
        <begin position="157"/>
        <end position="177"/>
    </location>
</feature>
<dbReference type="KEGG" id="pab:PAB0085"/>
<proteinExistence type="predicted"/>